<dbReference type="Proteomes" id="UP000070096">
    <property type="component" value="Unassembled WGS sequence"/>
</dbReference>
<protein>
    <submittedName>
        <fullName evidence="2">Uncharacterized protein</fullName>
    </submittedName>
</protein>
<dbReference type="PATRIC" id="fig|1302.21.peg.1670"/>
<feature type="transmembrane region" description="Helical" evidence="1">
    <location>
        <begin position="26"/>
        <end position="46"/>
    </location>
</feature>
<keyword evidence="1" id="KW-0812">Transmembrane</keyword>
<accession>A0A139N337</accession>
<proteinExistence type="predicted"/>
<keyword evidence="1" id="KW-0472">Membrane</keyword>
<keyword evidence="1" id="KW-1133">Transmembrane helix</keyword>
<organism evidence="2 3">
    <name type="scientific">Streptococcus gordonii</name>
    <dbReference type="NCBI Taxonomy" id="1302"/>
    <lineage>
        <taxon>Bacteria</taxon>
        <taxon>Bacillati</taxon>
        <taxon>Bacillota</taxon>
        <taxon>Bacilli</taxon>
        <taxon>Lactobacillales</taxon>
        <taxon>Streptococcaceae</taxon>
        <taxon>Streptococcus</taxon>
    </lineage>
</organism>
<evidence type="ECO:0000313" key="3">
    <source>
        <dbReference type="Proteomes" id="UP000070096"/>
    </source>
</evidence>
<reference evidence="2 3" key="1">
    <citation type="submission" date="2016-01" db="EMBL/GenBank/DDBJ databases">
        <title>Highly variable Streptococcus oralis are common among viridans streptococci isolated from primates.</title>
        <authorList>
            <person name="Denapaite D."/>
            <person name="Rieger M."/>
            <person name="Koendgen S."/>
            <person name="Brueckner R."/>
            <person name="Ochigava I."/>
            <person name="Kappeler P."/>
            <person name="Maetz-Rensing K."/>
            <person name="Leendertz F."/>
            <person name="Hakenbeck R."/>
        </authorList>
    </citation>
    <scope>NUCLEOTIDE SEQUENCE [LARGE SCALE GENOMIC DNA]</scope>
    <source>
        <strain evidence="2 3">DD07</strain>
    </source>
</reference>
<gene>
    <name evidence="2" type="ORF">SGODD07_01494</name>
</gene>
<evidence type="ECO:0000256" key="1">
    <source>
        <dbReference type="SAM" id="Phobius"/>
    </source>
</evidence>
<evidence type="ECO:0000313" key="2">
    <source>
        <dbReference type="EMBL" id="KXT70448.1"/>
    </source>
</evidence>
<dbReference type="AlphaFoldDB" id="A0A139N337"/>
<name>A0A139N337_STRGN</name>
<sequence length="268" mass="30434">MNMNQSQIPFDVPENRDQEKAGKRRMLICITGFAVLGLIVGLIFGYSTGDMNLTKRLYPIINLKADTGKSKRDVAAEYINPKESDFSWDINNLTTLKFGYYDKPDLGTPIEDILDEYGKAIKGSFRGDRIDLEWGELDDYDQDEDSFYYRSIRKMELAFKKEGDRYYLQNISYSGDYRKAKAAYMPSDYYDKLKAGDPKTGKGGVSYKEVIGDNAVLYLTMSAGEDIESDEVITKMRIQFNSSGSDEYKLTFVKQADGDFLLAKKGAD</sequence>
<comment type="caution">
    <text evidence="2">The sequence shown here is derived from an EMBL/GenBank/DDBJ whole genome shotgun (WGS) entry which is preliminary data.</text>
</comment>
<dbReference type="EMBL" id="LQRC01000215">
    <property type="protein sequence ID" value="KXT70448.1"/>
    <property type="molecule type" value="Genomic_DNA"/>
</dbReference>